<evidence type="ECO:0000313" key="2">
    <source>
        <dbReference type="EMBL" id="RJT47768.1"/>
    </source>
</evidence>
<dbReference type="InterPro" id="IPR011579">
    <property type="entry name" value="ATPase_dom"/>
</dbReference>
<dbReference type="Gene3D" id="3.40.50.300">
    <property type="entry name" value="P-loop containing nucleotide triphosphate hydrolases"/>
    <property type="match status" value="1"/>
</dbReference>
<dbReference type="PANTHER" id="PTHR34301:SF8">
    <property type="entry name" value="ATPASE DOMAIN-CONTAINING PROTEIN"/>
    <property type="match status" value="1"/>
</dbReference>
<evidence type="ECO:0000259" key="1">
    <source>
        <dbReference type="Pfam" id="PF01637"/>
    </source>
</evidence>
<dbReference type="Proteomes" id="UP000270757">
    <property type="component" value="Unassembled WGS sequence"/>
</dbReference>
<dbReference type="EMBL" id="QZWB01000005">
    <property type="protein sequence ID" value="RJT47768.1"/>
    <property type="molecule type" value="Genomic_DNA"/>
</dbReference>
<dbReference type="InterPro" id="IPR027417">
    <property type="entry name" value="P-loop_NTPase"/>
</dbReference>
<organism evidence="2 3">
    <name type="scientific">Legionella taurinensis</name>
    <dbReference type="NCBI Taxonomy" id="70611"/>
    <lineage>
        <taxon>Bacteria</taxon>
        <taxon>Pseudomonadati</taxon>
        <taxon>Pseudomonadota</taxon>
        <taxon>Gammaproteobacteria</taxon>
        <taxon>Legionellales</taxon>
        <taxon>Legionellaceae</taxon>
        <taxon>Legionella</taxon>
    </lineage>
</organism>
<reference evidence="2 3" key="1">
    <citation type="submission" date="2018-09" db="EMBL/GenBank/DDBJ databases">
        <title>Draft genome sequences of Legionella taurinensis isolated from water samples.</title>
        <authorList>
            <person name="Chakeri A."/>
            <person name="Allerberger F."/>
            <person name="Kundi M."/>
            <person name="Ruppitsch W."/>
            <person name="Schmid D."/>
        </authorList>
    </citation>
    <scope>NUCLEOTIDE SEQUENCE [LARGE SCALE GENOMIC DNA]</scope>
    <source>
        <strain evidence="2 3">4570-18-6</strain>
    </source>
</reference>
<protein>
    <submittedName>
        <fullName evidence="2">AAA family ATPase</fullName>
    </submittedName>
</protein>
<sequence>MNLIEIWHYHRPELAKIYLDTLNAGLVTSTTIFAPRRAGKTSFLLKDLTPAAEKSGYTVAYVDLWQTKLSPGVSIVRALERALEPKNAVQSLVAKLHTPIKKIKAKAELAGATVEGEIELGDSTKKYQTEIALQIDVLIDELCKKKPVLLLIDEAQELAKTKEHEAVATALRTAITRNQNRLRVVFTGSSRTQLAHVFSNSNAPLYSTGAAIADFPKLDRDFVEYIVERFKQSTGRTLPILPAWQAFVNFQQQPEPFLVGIVDMILNPSITLEDAMKLVADKLAHTENHEGAWAALDATQKALVRMIAQDPSLKPFSKAVVLKLRVIIGIESLEVTHVQRAMSKLSNVVFKSPRDTYEFENEAFAQWVRTLAE</sequence>
<name>A0A3A5L4T8_9GAMM</name>
<feature type="domain" description="ATPase" evidence="1">
    <location>
        <begin position="30"/>
        <end position="217"/>
    </location>
</feature>
<dbReference type="GO" id="GO:0005524">
    <property type="term" value="F:ATP binding"/>
    <property type="evidence" value="ECO:0007669"/>
    <property type="project" value="InterPro"/>
</dbReference>
<dbReference type="PANTHER" id="PTHR34301">
    <property type="entry name" value="DNA-BINDING PROTEIN-RELATED"/>
    <property type="match status" value="1"/>
</dbReference>
<dbReference type="AlphaFoldDB" id="A0A3A5L4T8"/>
<dbReference type="SUPFAM" id="SSF52540">
    <property type="entry name" value="P-loop containing nucleoside triphosphate hydrolases"/>
    <property type="match status" value="1"/>
</dbReference>
<accession>A0A3A5L4T8</accession>
<gene>
    <name evidence="2" type="ORF">D6J04_06440</name>
</gene>
<comment type="caution">
    <text evidence="2">The sequence shown here is derived from an EMBL/GenBank/DDBJ whole genome shotgun (WGS) entry which is preliminary data.</text>
</comment>
<evidence type="ECO:0000313" key="3">
    <source>
        <dbReference type="Proteomes" id="UP000270757"/>
    </source>
</evidence>
<dbReference type="GeneID" id="48946991"/>
<dbReference type="RefSeq" id="WP_115300589.1">
    <property type="nucleotide sequence ID" value="NZ_CAAAIR010000006.1"/>
</dbReference>
<proteinExistence type="predicted"/>
<dbReference type="Pfam" id="PF01637">
    <property type="entry name" value="ATPase_2"/>
    <property type="match status" value="1"/>
</dbReference>